<gene>
    <name evidence="2" type="ORF">FC07_GL001581</name>
</gene>
<reference evidence="2 3" key="1">
    <citation type="journal article" date="2015" name="Genome Announc.">
        <title>Expanding the biotechnology potential of lactobacilli through comparative genomics of 213 strains and associated genera.</title>
        <authorList>
            <person name="Sun Z."/>
            <person name="Harris H.M."/>
            <person name="McCann A."/>
            <person name="Guo C."/>
            <person name="Argimon S."/>
            <person name="Zhang W."/>
            <person name="Yang X."/>
            <person name="Jeffery I.B."/>
            <person name="Cooney J.C."/>
            <person name="Kagawa T.F."/>
            <person name="Liu W."/>
            <person name="Song Y."/>
            <person name="Salvetti E."/>
            <person name="Wrobel A."/>
            <person name="Rasinkangas P."/>
            <person name="Parkhill J."/>
            <person name="Rea M.C."/>
            <person name="O'Sullivan O."/>
            <person name="Ritari J."/>
            <person name="Douillard F.P."/>
            <person name="Paul Ross R."/>
            <person name="Yang R."/>
            <person name="Briner A.E."/>
            <person name="Felis G.E."/>
            <person name="de Vos W.M."/>
            <person name="Barrangou R."/>
            <person name="Klaenhammer T.R."/>
            <person name="Caufield P.W."/>
            <person name="Cui Y."/>
            <person name="Zhang H."/>
            <person name="O'Toole P.W."/>
        </authorList>
    </citation>
    <scope>NUCLEOTIDE SEQUENCE [LARGE SCALE GENOMIC DNA]</scope>
    <source>
        <strain evidence="2 3">DSM 20003</strain>
    </source>
</reference>
<dbReference type="Proteomes" id="UP000051461">
    <property type="component" value="Unassembled WGS sequence"/>
</dbReference>
<organism evidence="2 3">
    <name type="scientific">Loigolactobacillus bifermentans DSM 20003</name>
    <dbReference type="NCBI Taxonomy" id="1423726"/>
    <lineage>
        <taxon>Bacteria</taxon>
        <taxon>Bacillati</taxon>
        <taxon>Bacillota</taxon>
        <taxon>Bacilli</taxon>
        <taxon>Lactobacillales</taxon>
        <taxon>Lactobacillaceae</taxon>
        <taxon>Loigolactobacillus</taxon>
    </lineage>
</organism>
<feature type="domain" description="Putative Se/S carrier protein-like" evidence="1">
    <location>
        <begin position="6"/>
        <end position="72"/>
    </location>
</feature>
<dbReference type="InterPro" id="IPR021778">
    <property type="entry name" value="Se/S_carrier-like"/>
</dbReference>
<evidence type="ECO:0000259" key="1">
    <source>
        <dbReference type="Pfam" id="PF11823"/>
    </source>
</evidence>
<dbReference type="AlphaFoldDB" id="A0A0R1GFI4"/>
<evidence type="ECO:0000313" key="3">
    <source>
        <dbReference type="Proteomes" id="UP000051461"/>
    </source>
</evidence>
<sequence length="91" mass="10223">MDQEFGLVVFDETHEAIKSETLVKAQQIKARALTTPGQITAGCGLSLRFALADLPKIKAFLQAEQIHYQAVYHGERHGLKSDYQLLFKYEG</sequence>
<proteinExistence type="predicted"/>
<protein>
    <recommendedName>
        <fullName evidence="1">Putative Se/S carrier protein-like domain-containing protein</fullName>
    </recommendedName>
</protein>
<dbReference type="STRING" id="1423726.FC07_GL001581"/>
<evidence type="ECO:0000313" key="2">
    <source>
        <dbReference type="EMBL" id="KRK32837.1"/>
    </source>
</evidence>
<keyword evidence="3" id="KW-1185">Reference proteome</keyword>
<accession>A0A0R1GFI4</accession>
<name>A0A0R1GFI4_9LACO</name>
<dbReference type="PATRIC" id="fig|1423726.3.peg.1640"/>
<dbReference type="EMBL" id="AZDA01000133">
    <property type="protein sequence ID" value="KRK32837.1"/>
    <property type="molecule type" value="Genomic_DNA"/>
</dbReference>
<comment type="caution">
    <text evidence="2">The sequence shown here is derived from an EMBL/GenBank/DDBJ whole genome shotgun (WGS) entry which is preliminary data.</text>
</comment>
<dbReference type="RefSeq" id="WP_057905620.1">
    <property type="nucleotide sequence ID" value="NZ_AZDA01000133.1"/>
</dbReference>
<dbReference type="Pfam" id="PF11823">
    <property type="entry name" value="Se_S_carrier"/>
    <property type="match status" value="1"/>
</dbReference>
<dbReference type="OrthoDB" id="2187432at2"/>